<dbReference type="SUPFAM" id="SSF52540">
    <property type="entry name" value="P-loop containing nucleoside triphosphate hydrolases"/>
    <property type="match status" value="1"/>
</dbReference>
<comment type="similarity">
    <text evidence="3">Belongs to the TRAFAC class YlqF/YawG GTPase family. MTG1 subfamily.</text>
</comment>
<sequence length="314" mass="36029">MKLANPFGFRTTFDFNSKIFWYPPHQAKALMQLKNGIHHIDLVVEVRDARIPLTCLNSVVLNRKKLVVYNKVDLANPQLLPALKDYLKKYRQEDVIFTKANEGFNVKGILKFPYLSVVVVGAPNVGKSTLINQLRNLGMKKKKVTQVGPKAGVTRMIQTRVKIHPDPPIYLTDTPGIFNPIVSTPIECLKIALTGGTNDSLTTKINVADYLLFRLNNSKNYKYYCQLLNMEPTDNIHDILLQICKKYEFKVDENTRINRLLDEKDYDMDKAAELLIELYRKGQLGRMTLDDCSKEGLDDFFQNNQPDNLLYNEI</sequence>
<accession>A0AAD5UI93</accession>
<dbReference type="GO" id="GO:0032543">
    <property type="term" value="P:mitochondrial translation"/>
    <property type="evidence" value="ECO:0007669"/>
    <property type="project" value="TreeGrafter"/>
</dbReference>
<evidence type="ECO:0000313" key="6">
    <source>
        <dbReference type="EMBL" id="KAJ3258832.1"/>
    </source>
</evidence>
<feature type="binding site" evidence="4">
    <location>
        <begin position="70"/>
        <end position="73"/>
    </location>
    <ligand>
        <name>GTP</name>
        <dbReference type="ChEBI" id="CHEBI:37565"/>
    </ligand>
</feature>
<dbReference type="PROSITE" id="PS51721">
    <property type="entry name" value="G_CP"/>
    <property type="match status" value="1"/>
</dbReference>
<comment type="caution">
    <text evidence="6">The sequence shown here is derived from an EMBL/GenBank/DDBJ whole genome shotgun (WGS) entry which is preliminary data.</text>
</comment>
<dbReference type="Pfam" id="PF01926">
    <property type="entry name" value="MMR_HSR1"/>
    <property type="match status" value="1"/>
</dbReference>
<dbReference type="GO" id="GO:0005743">
    <property type="term" value="C:mitochondrial inner membrane"/>
    <property type="evidence" value="ECO:0007669"/>
    <property type="project" value="UniProtKB-SubCell"/>
</dbReference>
<dbReference type="Gene3D" id="1.10.1580.10">
    <property type="match status" value="1"/>
</dbReference>
<evidence type="ECO:0000256" key="3">
    <source>
        <dbReference type="PIRNR" id="PIRNR006230"/>
    </source>
</evidence>
<evidence type="ECO:0000259" key="5">
    <source>
        <dbReference type="PROSITE" id="PS51721"/>
    </source>
</evidence>
<dbReference type="EMBL" id="JADGKB010000023">
    <property type="protein sequence ID" value="KAJ3258832.1"/>
    <property type="molecule type" value="Genomic_DNA"/>
</dbReference>
<reference evidence="6" key="1">
    <citation type="submission" date="2020-05" db="EMBL/GenBank/DDBJ databases">
        <title>Phylogenomic resolution of chytrid fungi.</title>
        <authorList>
            <person name="Stajich J.E."/>
            <person name="Amses K."/>
            <person name="Simmons R."/>
            <person name="Seto K."/>
            <person name="Myers J."/>
            <person name="Bonds A."/>
            <person name="Quandt C.A."/>
            <person name="Barry K."/>
            <person name="Liu P."/>
            <person name="Grigoriev I."/>
            <person name="Longcore J.E."/>
            <person name="James T.Y."/>
        </authorList>
    </citation>
    <scope>NUCLEOTIDE SEQUENCE</scope>
    <source>
        <strain evidence="6">PLAUS21</strain>
    </source>
</reference>
<comment type="subcellular location">
    <subcellularLocation>
        <location evidence="3">Mitochondrion inner membrane</location>
        <topology evidence="3">Peripheral membrane protein</topology>
    </subcellularLocation>
</comment>
<evidence type="ECO:0000256" key="4">
    <source>
        <dbReference type="PIRSR" id="PIRSR006230-1"/>
    </source>
</evidence>
<keyword evidence="7" id="KW-1185">Reference proteome</keyword>
<feature type="binding site" evidence="4">
    <location>
        <position position="176"/>
    </location>
    <ligand>
        <name>GTP</name>
        <dbReference type="ChEBI" id="CHEBI:37565"/>
    </ligand>
</feature>
<organism evidence="6 7">
    <name type="scientific">Boothiomyces macroporosus</name>
    <dbReference type="NCBI Taxonomy" id="261099"/>
    <lineage>
        <taxon>Eukaryota</taxon>
        <taxon>Fungi</taxon>
        <taxon>Fungi incertae sedis</taxon>
        <taxon>Chytridiomycota</taxon>
        <taxon>Chytridiomycota incertae sedis</taxon>
        <taxon>Chytridiomycetes</taxon>
        <taxon>Rhizophydiales</taxon>
        <taxon>Terramycetaceae</taxon>
        <taxon>Boothiomyces</taxon>
    </lineage>
</organism>
<feature type="domain" description="CP-type G" evidence="5">
    <location>
        <begin position="27"/>
        <end position="180"/>
    </location>
</feature>
<dbReference type="PANTHER" id="PTHR45782">
    <property type="entry name" value="MITOCHONDRIAL RIBOSOME-ASSOCIATED GTPASE 1"/>
    <property type="match status" value="1"/>
</dbReference>
<dbReference type="AlphaFoldDB" id="A0AAD5UI93"/>
<gene>
    <name evidence="6" type="primary">MTG1</name>
    <name evidence="6" type="ORF">HK103_003214</name>
</gene>
<keyword evidence="1 3" id="KW-0547">Nucleotide-binding</keyword>
<evidence type="ECO:0000313" key="7">
    <source>
        <dbReference type="Proteomes" id="UP001210925"/>
    </source>
</evidence>
<dbReference type="InterPro" id="IPR030378">
    <property type="entry name" value="G_CP_dom"/>
</dbReference>
<protein>
    <recommendedName>
        <fullName evidence="3">Mitochondrial GTPase 1</fullName>
    </recommendedName>
</protein>
<dbReference type="CDD" id="cd01856">
    <property type="entry name" value="YlqF"/>
    <property type="match status" value="1"/>
</dbReference>
<dbReference type="GO" id="GO:0003924">
    <property type="term" value="F:GTPase activity"/>
    <property type="evidence" value="ECO:0007669"/>
    <property type="project" value="TreeGrafter"/>
</dbReference>
<dbReference type="Gene3D" id="3.40.50.300">
    <property type="entry name" value="P-loop containing nucleotide triphosphate hydrolases"/>
    <property type="match status" value="1"/>
</dbReference>
<keyword evidence="2 3" id="KW-0342">GTP-binding</keyword>
<dbReference type="PANTHER" id="PTHR45782:SF4">
    <property type="entry name" value="MITOCHONDRIAL RIBOSOME-ASSOCIATED GTPASE 1"/>
    <property type="match status" value="1"/>
</dbReference>
<dbReference type="GO" id="GO:0005525">
    <property type="term" value="F:GTP binding"/>
    <property type="evidence" value="ECO:0007669"/>
    <property type="project" value="UniProtKB-KW"/>
</dbReference>
<keyword evidence="3" id="KW-0496">Mitochondrion</keyword>
<evidence type="ECO:0000256" key="1">
    <source>
        <dbReference type="ARBA" id="ARBA00022741"/>
    </source>
</evidence>
<dbReference type="InterPro" id="IPR023179">
    <property type="entry name" value="GTP-bd_ortho_bundle_sf"/>
</dbReference>
<dbReference type="Proteomes" id="UP001210925">
    <property type="component" value="Unassembled WGS sequence"/>
</dbReference>
<evidence type="ECO:0000256" key="2">
    <source>
        <dbReference type="ARBA" id="ARBA00023134"/>
    </source>
</evidence>
<dbReference type="InterPro" id="IPR016478">
    <property type="entry name" value="GTPase_MTG1"/>
</dbReference>
<dbReference type="PIRSF" id="PIRSF006230">
    <property type="entry name" value="MG442"/>
    <property type="match status" value="1"/>
</dbReference>
<proteinExistence type="inferred from homology"/>
<dbReference type="InterPro" id="IPR006073">
    <property type="entry name" value="GTP-bd"/>
</dbReference>
<dbReference type="InterPro" id="IPR027417">
    <property type="entry name" value="P-loop_NTPase"/>
</dbReference>
<name>A0AAD5UI93_9FUNG</name>
<comment type="function">
    <text evidence="3">Mitochondrial GTPase involved in assembly of the large ribosomal subunit. Plays a role in expression of the mitochondrial translational machinery.</text>
</comment>
<feature type="binding site" evidence="4">
    <location>
        <begin position="124"/>
        <end position="129"/>
    </location>
    <ligand>
        <name>GTP</name>
        <dbReference type="ChEBI" id="CHEBI:37565"/>
    </ligand>
</feature>